<dbReference type="AlphaFoldDB" id="A0A916SU56"/>
<proteinExistence type="predicted"/>
<dbReference type="Proteomes" id="UP000646478">
    <property type="component" value="Unassembled WGS sequence"/>
</dbReference>
<sequence length="161" mass="17421">MFTQPGSEAVGDRTTFFLTGDTTVLVGPATYLVFDPVKFGDAFERLAGDGCGTGGRQLIEAASNVGPAEGQRHGVLCRERAISTVAVDLQDADEAVEMGHRSFAFAIWRIDIGDTGRVIALPRPVISCISQAPYGRLHIPSQSLGFLRTRLRSFQQMCGFR</sequence>
<protein>
    <submittedName>
        <fullName evidence="1">Uncharacterized protein</fullName>
    </submittedName>
</protein>
<evidence type="ECO:0000313" key="1">
    <source>
        <dbReference type="EMBL" id="GGB13769.1"/>
    </source>
</evidence>
<keyword evidence="2" id="KW-1185">Reference proteome</keyword>
<name>A0A916SU56_9HYPH</name>
<comment type="caution">
    <text evidence="1">The sequence shown here is derived from an EMBL/GenBank/DDBJ whole genome shotgun (WGS) entry which is preliminary data.</text>
</comment>
<reference evidence="1" key="2">
    <citation type="submission" date="2020-09" db="EMBL/GenBank/DDBJ databases">
        <authorList>
            <person name="Sun Q."/>
            <person name="Zhou Y."/>
        </authorList>
    </citation>
    <scope>NUCLEOTIDE SEQUENCE</scope>
    <source>
        <strain evidence="1">CGMCC 1.15082</strain>
    </source>
</reference>
<reference evidence="1" key="1">
    <citation type="journal article" date="2014" name="Int. J. Syst. Evol. Microbiol.">
        <title>Complete genome sequence of Corynebacterium casei LMG S-19264T (=DSM 44701T), isolated from a smear-ripened cheese.</title>
        <authorList>
            <consortium name="US DOE Joint Genome Institute (JGI-PGF)"/>
            <person name="Walter F."/>
            <person name="Albersmeier A."/>
            <person name="Kalinowski J."/>
            <person name="Ruckert C."/>
        </authorList>
    </citation>
    <scope>NUCLEOTIDE SEQUENCE</scope>
    <source>
        <strain evidence="1">CGMCC 1.15082</strain>
    </source>
</reference>
<dbReference type="EMBL" id="BMHH01000054">
    <property type="protein sequence ID" value="GGB13769.1"/>
    <property type="molecule type" value="Genomic_DNA"/>
</dbReference>
<organism evidence="1 2">
    <name type="scientific">Brucella endophytica</name>
    <dbReference type="NCBI Taxonomy" id="1963359"/>
    <lineage>
        <taxon>Bacteria</taxon>
        <taxon>Pseudomonadati</taxon>
        <taxon>Pseudomonadota</taxon>
        <taxon>Alphaproteobacteria</taxon>
        <taxon>Hyphomicrobiales</taxon>
        <taxon>Brucellaceae</taxon>
        <taxon>Brucella/Ochrobactrum group</taxon>
        <taxon>Brucella</taxon>
    </lineage>
</organism>
<evidence type="ECO:0000313" key="2">
    <source>
        <dbReference type="Proteomes" id="UP000646478"/>
    </source>
</evidence>
<accession>A0A916SU56</accession>
<gene>
    <name evidence="1" type="ORF">GCM10011491_46800</name>
</gene>